<dbReference type="Pfam" id="PF12679">
    <property type="entry name" value="ABC2_membrane_2"/>
    <property type="match status" value="1"/>
</dbReference>
<dbReference type="OrthoDB" id="1068411at2"/>
<dbReference type="Proteomes" id="UP000184041">
    <property type="component" value="Unassembled WGS sequence"/>
</dbReference>
<organism evidence="2 3">
    <name type="scientific">Fodinibius roseus</name>
    <dbReference type="NCBI Taxonomy" id="1194090"/>
    <lineage>
        <taxon>Bacteria</taxon>
        <taxon>Pseudomonadati</taxon>
        <taxon>Balneolota</taxon>
        <taxon>Balneolia</taxon>
        <taxon>Balneolales</taxon>
        <taxon>Balneolaceae</taxon>
        <taxon>Fodinibius</taxon>
    </lineage>
</organism>
<feature type="transmembrane region" description="Helical" evidence="1">
    <location>
        <begin position="229"/>
        <end position="252"/>
    </location>
</feature>
<dbReference type="GO" id="GO:0005886">
    <property type="term" value="C:plasma membrane"/>
    <property type="evidence" value="ECO:0007669"/>
    <property type="project" value="UniProtKB-SubCell"/>
</dbReference>
<dbReference type="RefSeq" id="WP_073062257.1">
    <property type="nucleotide sequence ID" value="NZ_FQUS01000007.1"/>
</dbReference>
<evidence type="ECO:0000256" key="1">
    <source>
        <dbReference type="SAM" id="Phobius"/>
    </source>
</evidence>
<protein>
    <submittedName>
        <fullName evidence="2">Cu-processing system permease protein</fullName>
    </submittedName>
</protein>
<evidence type="ECO:0000313" key="3">
    <source>
        <dbReference type="Proteomes" id="UP000184041"/>
    </source>
</evidence>
<sequence length="263" mass="29103">MKALTILQYQWKDLLRGKWIVGYGFIYLLIADAMIRFGGAGPKALLSISNIMLLLIPLVGMIYGALYLYQSREFTELLLAQPIDRPTLFWGLFGGLALPLALAFTAGTLLPILYSGMIITASLRSILLILLLGNVLTLLFTGLGFWFGLRFFEDRVKGLGFALVSWLFLAVLYDGLILLAVFAFGDYPIEKPMLGLALANPIDLARITVLLEFDISALMGYTGAVFNRFFGSAAGITVAAVCLLLWTITPLWRGNRLFLKKDF</sequence>
<keyword evidence="1" id="KW-0812">Transmembrane</keyword>
<keyword evidence="1" id="KW-0472">Membrane</keyword>
<keyword evidence="1" id="KW-1133">Transmembrane helix</keyword>
<evidence type="ECO:0000313" key="2">
    <source>
        <dbReference type="EMBL" id="SHF33542.1"/>
    </source>
</evidence>
<dbReference type="AlphaFoldDB" id="A0A1M5AUC4"/>
<name>A0A1M5AUC4_9BACT</name>
<dbReference type="GO" id="GO:0140359">
    <property type="term" value="F:ABC-type transporter activity"/>
    <property type="evidence" value="ECO:0007669"/>
    <property type="project" value="InterPro"/>
</dbReference>
<proteinExistence type="predicted"/>
<feature type="transmembrane region" description="Helical" evidence="1">
    <location>
        <begin position="20"/>
        <end position="39"/>
    </location>
</feature>
<feature type="transmembrane region" description="Helical" evidence="1">
    <location>
        <begin position="126"/>
        <end position="147"/>
    </location>
</feature>
<dbReference type="STRING" id="1194090.SAMN05443144_107169"/>
<feature type="transmembrane region" description="Helical" evidence="1">
    <location>
        <begin position="51"/>
        <end position="69"/>
    </location>
</feature>
<reference evidence="2 3" key="1">
    <citation type="submission" date="2016-11" db="EMBL/GenBank/DDBJ databases">
        <authorList>
            <person name="Jaros S."/>
            <person name="Januszkiewicz K."/>
            <person name="Wedrychowicz H."/>
        </authorList>
    </citation>
    <scope>NUCLEOTIDE SEQUENCE [LARGE SCALE GENOMIC DNA]</scope>
    <source>
        <strain evidence="2 3">DSM 21986</strain>
    </source>
</reference>
<accession>A0A1M5AUC4</accession>
<keyword evidence="3" id="KW-1185">Reference proteome</keyword>
<feature type="transmembrane region" description="Helical" evidence="1">
    <location>
        <begin position="159"/>
        <end position="184"/>
    </location>
</feature>
<dbReference type="EMBL" id="FQUS01000007">
    <property type="protein sequence ID" value="SHF33542.1"/>
    <property type="molecule type" value="Genomic_DNA"/>
</dbReference>
<feature type="transmembrane region" description="Helical" evidence="1">
    <location>
        <begin position="89"/>
        <end position="114"/>
    </location>
</feature>
<gene>
    <name evidence="2" type="ORF">SAMN05443144_107169</name>
</gene>